<dbReference type="AlphaFoldDB" id="A0A1V1NUX6"/>
<accession>A0A1V1NUX6</accession>
<dbReference type="Proteomes" id="UP000189670">
    <property type="component" value="Unassembled WGS sequence"/>
</dbReference>
<organism evidence="1 2">
    <name type="scientific">Candidatus Magnetoglobus multicellularis str. Araruama</name>
    <dbReference type="NCBI Taxonomy" id="890399"/>
    <lineage>
        <taxon>Bacteria</taxon>
        <taxon>Pseudomonadati</taxon>
        <taxon>Thermodesulfobacteriota</taxon>
        <taxon>Desulfobacteria</taxon>
        <taxon>Desulfobacterales</taxon>
        <taxon>Desulfobacteraceae</taxon>
        <taxon>Candidatus Magnetoglobus</taxon>
    </lineage>
</organism>
<comment type="caution">
    <text evidence="1">The sequence shown here is derived from an EMBL/GenBank/DDBJ whole genome shotgun (WGS) entry which is preliminary data.</text>
</comment>
<evidence type="ECO:0000313" key="2">
    <source>
        <dbReference type="Proteomes" id="UP000189670"/>
    </source>
</evidence>
<protein>
    <submittedName>
        <fullName evidence="1">Uncharacterized protein</fullName>
    </submittedName>
</protein>
<sequence length="216" mass="23588">MMSFRVIKSAIVSILETARNTGGIYEGMYTVIGFQKELQSAEEVSGNNRTVQVYYDSGEFQGSPNRINKHEMTFKFDLTVGSSGRIDLTGLENATTDAERANIISSGIEALAVADEELDEFIDMVFQVLMAGDNIRLGVDEDSTDVLVNTRMVTRVQKNEPVPKGEYAIVSATLTMTCESSENLLSTTETPGEVIETDFKIDGDDTGVASLENDIT</sequence>
<evidence type="ECO:0000313" key="1">
    <source>
        <dbReference type="EMBL" id="ETR66368.1"/>
    </source>
</evidence>
<dbReference type="EMBL" id="ATBP01002030">
    <property type="protein sequence ID" value="ETR66368.1"/>
    <property type="molecule type" value="Genomic_DNA"/>
</dbReference>
<gene>
    <name evidence="1" type="ORF">OMM_05686</name>
</gene>
<reference evidence="2" key="1">
    <citation type="submission" date="2012-11" db="EMBL/GenBank/DDBJ databases">
        <authorList>
            <person name="Lucero-Rivera Y.E."/>
            <person name="Tovar-Ramirez D."/>
        </authorList>
    </citation>
    <scope>NUCLEOTIDE SEQUENCE [LARGE SCALE GENOMIC DNA]</scope>
    <source>
        <strain evidence="2">Araruama</strain>
    </source>
</reference>
<name>A0A1V1NUX6_9BACT</name>
<proteinExistence type="predicted"/>